<dbReference type="GO" id="GO:0016616">
    <property type="term" value="F:oxidoreductase activity, acting on the CH-OH group of donors, NAD or NADP as acceptor"/>
    <property type="evidence" value="ECO:0007669"/>
    <property type="project" value="TreeGrafter"/>
</dbReference>
<dbReference type="PANTHER" id="PTHR10366">
    <property type="entry name" value="NAD DEPENDENT EPIMERASE/DEHYDRATASE"/>
    <property type="match status" value="1"/>
</dbReference>
<dbReference type="InterPro" id="IPR050425">
    <property type="entry name" value="NAD(P)_dehydrat-like"/>
</dbReference>
<dbReference type="Gene3D" id="3.40.50.720">
    <property type="entry name" value="NAD(P)-binding Rossmann-like Domain"/>
    <property type="match status" value="2"/>
</dbReference>
<gene>
    <name evidence="3" type="ORF">FCM35_KLT00115</name>
</gene>
<keyword evidence="1" id="KW-0560">Oxidoreductase</keyword>
<sequence length="299" mass="33129">METKARVCVTGASGFIGSWLVKKLLEKGYVVHATVRNLGDEDKVGLLKSLPEDHFHQYKDTTEAALGGISTILRLCEQSGTVRRVVYTGSITAASPLKEDSAGYNDCFDESCWTSLGVSLPCFSDNFKAYIRSKTLSEKEILMYNSKEGNRKFEVVSLTCGLVGGDTILPYASESMHMIISPLSGIEVFHNGLKALHALFASIPLVHVEDVCEAHVFCIEQPVMAGRFFCATDYPTMKHFVDYFAKEFPELKLIKEVEGKGKSLKASSNKLVDSGFKYKYSVDEVLSETVKCCKRLRTL</sequence>
<dbReference type="InterPro" id="IPR016040">
    <property type="entry name" value="NAD(P)-bd_dom"/>
</dbReference>
<evidence type="ECO:0000313" key="4">
    <source>
        <dbReference type="Proteomes" id="UP000623129"/>
    </source>
</evidence>
<dbReference type="OrthoDB" id="2735536at2759"/>
<dbReference type="PANTHER" id="PTHR10366:SF696">
    <property type="entry name" value="OS07G0601900 PROTEIN"/>
    <property type="match status" value="1"/>
</dbReference>
<dbReference type="InterPro" id="IPR036291">
    <property type="entry name" value="NAD(P)-bd_dom_sf"/>
</dbReference>
<evidence type="ECO:0000256" key="1">
    <source>
        <dbReference type="ARBA" id="ARBA00023002"/>
    </source>
</evidence>
<dbReference type="AlphaFoldDB" id="A0A833RIP3"/>
<organism evidence="3 4">
    <name type="scientific">Carex littledalei</name>
    <dbReference type="NCBI Taxonomy" id="544730"/>
    <lineage>
        <taxon>Eukaryota</taxon>
        <taxon>Viridiplantae</taxon>
        <taxon>Streptophyta</taxon>
        <taxon>Embryophyta</taxon>
        <taxon>Tracheophyta</taxon>
        <taxon>Spermatophyta</taxon>
        <taxon>Magnoliopsida</taxon>
        <taxon>Liliopsida</taxon>
        <taxon>Poales</taxon>
        <taxon>Cyperaceae</taxon>
        <taxon>Cyperoideae</taxon>
        <taxon>Cariceae</taxon>
        <taxon>Carex</taxon>
        <taxon>Carex subgen. Euthyceras</taxon>
    </lineage>
</organism>
<dbReference type="Proteomes" id="UP000623129">
    <property type="component" value="Unassembled WGS sequence"/>
</dbReference>
<dbReference type="EMBL" id="SWLB01000001">
    <property type="protein sequence ID" value="KAF3341477.1"/>
    <property type="molecule type" value="Genomic_DNA"/>
</dbReference>
<evidence type="ECO:0000313" key="3">
    <source>
        <dbReference type="EMBL" id="KAF3341477.1"/>
    </source>
</evidence>
<feature type="domain" description="NAD(P)-binding" evidence="2">
    <location>
        <begin position="9"/>
        <end position="54"/>
    </location>
</feature>
<accession>A0A833RIP3</accession>
<dbReference type="Pfam" id="PF16363">
    <property type="entry name" value="GDP_Man_Dehyd"/>
    <property type="match status" value="1"/>
</dbReference>
<evidence type="ECO:0000259" key="2">
    <source>
        <dbReference type="Pfam" id="PF16363"/>
    </source>
</evidence>
<comment type="caution">
    <text evidence="3">The sequence shown here is derived from an EMBL/GenBank/DDBJ whole genome shotgun (WGS) entry which is preliminary data.</text>
</comment>
<protein>
    <submittedName>
        <fullName evidence="3">Vestitone reductase-like protein</fullName>
    </submittedName>
</protein>
<keyword evidence="4" id="KW-1185">Reference proteome</keyword>
<reference evidence="3" key="1">
    <citation type="submission" date="2020-01" db="EMBL/GenBank/DDBJ databases">
        <title>Genome sequence of Kobresia littledalei, the first chromosome-level genome in the family Cyperaceae.</title>
        <authorList>
            <person name="Qu G."/>
        </authorList>
    </citation>
    <scope>NUCLEOTIDE SEQUENCE</scope>
    <source>
        <strain evidence="3">C.B.Clarke</strain>
        <tissue evidence="3">Leaf</tissue>
    </source>
</reference>
<proteinExistence type="predicted"/>
<name>A0A833RIP3_9POAL</name>
<dbReference type="SUPFAM" id="SSF51735">
    <property type="entry name" value="NAD(P)-binding Rossmann-fold domains"/>
    <property type="match status" value="1"/>
</dbReference>